<keyword evidence="4" id="KW-0808">Transferase</keyword>
<protein>
    <submittedName>
        <fullName evidence="4">Sulfatase-like hydrolase/transferase</fullName>
    </submittedName>
</protein>
<comment type="caution">
    <text evidence="4">The sequence shown here is derived from an EMBL/GenBank/DDBJ whole genome shotgun (WGS) entry which is preliminary data.</text>
</comment>
<dbReference type="PANTHER" id="PTHR42693:SF53">
    <property type="entry name" value="ENDO-4-O-SULFATASE"/>
    <property type="match status" value="1"/>
</dbReference>
<accession>A0A6I3QNC3</accession>
<dbReference type="EMBL" id="WMZR01000010">
    <property type="protein sequence ID" value="MTS51693.1"/>
    <property type="molecule type" value="Genomic_DNA"/>
</dbReference>
<dbReference type="AlphaFoldDB" id="A0A6I3QNC3"/>
<dbReference type="InterPro" id="IPR017850">
    <property type="entry name" value="Alkaline_phosphatase_core_sf"/>
</dbReference>
<organism evidence="4 5">
    <name type="scientific">Ruthenibacterium lactatiformans</name>
    <dbReference type="NCBI Taxonomy" id="1550024"/>
    <lineage>
        <taxon>Bacteria</taxon>
        <taxon>Bacillati</taxon>
        <taxon>Bacillota</taxon>
        <taxon>Clostridia</taxon>
        <taxon>Eubacteriales</taxon>
        <taxon>Oscillospiraceae</taxon>
        <taxon>Ruthenibacterium</taxon>
    </lineage>
</organism>
<evidence type="ECO:0000313" key="5">
    <source>
        <dbReference type="Proteomes" id="UP000449193"/>
    </source>
</evidence>
<dbReference type="GO" id="GO:0004065">
    <property type="term" value="F:arylsulfatase activity"/>
    <property type="evidence" value="ECO:0007669"/>
    <property type="project" value="TreeGrafter"/>
</dbReference>
<reference evidence="4 5" key="1">
    <citation type="journal article" date="2019" name="Nat. Med.">
        <title>A library of human gut bacterial isolates paired with longitudinal multiomics data enables mechanistic microbiome research.</title>
        <authorList>
            <person name="Poyet M."/>
            <person name="Groussin M."/>
            <person name="Gibbons S.M."/>
            <person name="Avila-Pacheco J."/>
            <person name="Jiang X."/>
            <person name="Kearney S.M."/>
            <person name="Perrotta A.R."/>
            <person name="Berdy B."/>
            <person name="Zhao S."/>
            <person name="Lieberman T.D."/>
            <person name="Swanson P.K."/>
            <person name="Smith M."/>
            <person name="Roesemann S."/>
            <person name="Alexander J.E."/>
            <person name="Rich S.A."/>
            <person name="Livny J."/>
            <person name="Vlamakis H."/>
            <person name="Clish C."/>
            <person name="Bullock K."/>
            <person name="Deik A."/>
            <person name="Scott J."/>
            <person name="Pierce K.A."/>
            <person name="Xavier R.J."/>
            <person name="Alm E.J."/>
        </authorList>
    </citation>
    <scope>NUCLEOTIDE SEQUENCE [LARGE SCALE GENOMIC DNA]</scope>
    <source>
        <strain evidence="4 5">BIOML-A7</strain>
    </source>
</reference>
<gene>
    <name evidence="4" type="ORF">GMD52_09090</name>
</gene>
<sequence>MTEKRLNILMIMADQFRLTTLDGMGDKIPTPNIKRIMDKGLVFTQSCCACPLCTPSRAALATGKYPSRCGVPVHDAVLPPEQATYYQALRRAGYRVGMAGKSDLHKADQYCGKGDMPSMYHYGFTDPFETEGKMNSAWFKRGEDGAIRPNGPYQHYLVERDPARLEALNADYKSYMREKRRFYAEPSVLPDEDFLDNFIGRAACDWLERVEDDVPWHYFVSFAGPHNPWDPPRENYEHFKDARLPPPIADDFTGKPAWVKQRAAQETGGMTAQQALNVRRCYAASVEVVDQWVGRLLDILERRGLKDNTVVIFCADHGEMLGDHGLLEKKVMYEASVRVPLVISAPWMTSRTDSDALAQLMDLAPTCLDLAGASWDEREMDARSLLPLLRGENGEEAQPHEVQISELLNSLMIYDGRYKWIRNWNDTDELYDLRSDPQELHNIFDERPEIIQRLRAYTFRH</sequence>
<evidence type="ECO:0000313" key="4">
    <source>
        <dbReference type="EMBL" id="MTS51693.1"/>
    </source>
</evidence>
<dbReference type="Gene3D" id="3.40.720.10">
    <property type="entry name" value="Alkaline Phosphatase, subunit A"/>
    <property type="match status" value="1"/>
</dbReference>
<evidence type="ECO:0000256" key="1">
    <source>
        <dbReference type="ARBA" id="ARBA00008779"/>
    </source>
</evidence>
<proteinExistence type="inferred from homology"/>
<name>A0A6I3QNC3_9FIRM</name>
<feature type="domain" description="Sulfatase N-terminal" evidence="3">
    <location>
        <begin position="7"/>
        <end position="373"/>
    </location>
</feature>
<dbReference type="RefSeq" id="WP_155201265.1">
    <property type="nucleotide sequence ID" value="NZ_WMZL01000008.1"/>
</dbReference>
<comment type="similarity">
    <text evidence="1">Belongs to the sulfatase family.</text>
</comment>
<evidence type="ECO:0000256" key="2">
    <source>
        <dbReference type="ARBA" id="ARBA00022801"/>
    </source>
</evidence>
<keyword evidence="2 4" id="KW-0378">Hydrolase</keyword>
<dbReference type="SUPFAM" id="SSF53649">
    <property type="entry name" value="Alkaline phosphatase-like"/>
    <property type="match status" value="1"/>
</dbReference>
<dbReference type="GO" id="GO:0016740">
    <property type="term" value="F:transferase activity"/>
    <property type="evidence" value="ECO:0007669"/>
    <property type="project" value="UniProtKB-KW"/>
</dbReference>
<dbReference type="InterPro" id="IPR050738">
    <property type="entry name" value="Sulfatase"/>
</dbReference>
<dbReference type="Proteomes" id="UP000449193">
    <property type="component" value="Unassembled WGS sequence"/>
</dbReference>
<dbReference type="PANTHER" id="PTHR42693">
    <property type="entry name" value="ARYLSULFATASE FAMILY MEMBER"/>
    <property type="match status" value="1"/>
</dbReference>
<evidence type="ECO:0000259" key="3">
    <source>
        <dbReference type="Pfam" id="PF00884"/>
    </source>
</evidence>
<dbReference type="Pfam" id="PF00884">
    <property type="entry name" value="Sulfatase"/>
    <property type="match status" value="1"/>
</dbReference>
<dbReference type="InterPro" id="IPR000917">
    <property type="entry name" value="Sulfatase_N"/>
</dbReference>